<feature type="region of interest" description="Disordered" evidence="1">
    <location>
        <begin position="1"/>
        <end position="30"/>
    </location>
</feature>
<reference evidence="3" key="1">
    <citation type="journal article" date="2023" name="Commun. Biol.">
        <title>Genome analysis of Parmales, the sister group of diatoms, reveals the evolutionary specialization of diatoms from phago-mixotrophs to photoautotrophs.</title>
        <authorList>
            <person name="Ban H."/>
            <person name="Sato S."/>
            <person name="Yoshikawa S."/>
            <person name="Yamada K."/>
            <person name="Nakamura Y."/>
            <person name="Ichinomiya M."/>
            <person name="Sato N."/>
            <person name="Blanc-Mathieu R."/>
            <person name="Endo H."/>
            <person name="Kuwata A."/>
            <person name="Ogata H."/>
        </authorList>
    </citation>
    <scope>NUCLEOTIDE SEQUENCE [LARGE SCALE GENOMIC DNA]</scope>
    <source>
        <strain evidence="3">NIES 3700</strain>
    </source>
</reference>
<dbReference type="EMBL" id="BRXW01000152">
    <property type="protein sequence ID" value="GMI10723.1"/>
    <property type="molecule type" value="Genomic_DNA"/>
</dbReference>
<dbReference type="Proteomes" id="UP001165122">
    <property type="component" value="Unassembled WGS sequence"/>
</dbReference>
<sequence>MSSPTASSSPKPPKPLAPPPKLVPKPPSSLQRAQLDVHVLEEKKVELAMEIERELAALDEIRRAKGKDKALH</sequence>
<name>A0A9W7FEH5_9STRA</name>
<proteinExistence type="predicted"/>
<evidence type="ECO:0000256" key="1">
    <source>
        <dbReference type="SAM" id="MobiDB-lite"/>
    </source>
</evidence>
<organism evidence="2 3">
    <name type="scientific">Triparma laevis f. longispina</name>
    <dbReference type="NCBI Taxonomy" id="1714387"/>
    <lineage>
        <taxon>Eukaryota</taxon>
        <taxon>Sar</taxon>
        <taxon>Stramenopiles</taxon>
        <taxon>Ochrophyta</taxon>
        <taxon>Bolidophyceae</taxon>
        <taxon>Parmales</taxon>
        <taxon>Triparmaceae</taxon>
        <taxon>Triparma</taxon>
    </lineage>
</organism>
<evidence type="ECO:0000313" key="2">
    <source>
        <dbReference type="EMBL" id="GMI10723.1"/>
    </source>
</evidence>
<keyword evidence="3" id="KW-1185">Reference proteome</keyword>
<feature type="compositionally biased region" description="Pro residues" evidence="1">
    <location>
        <begin position="10"/>
        <end position="27"/>
    </location>
</feature>
<protein>
    <submittedName>
        <fullName evidence="2">Uncharacterized protein</fullName>
    </submittedName>
</protein>
<gene>
    <name evidence="2" type="ORF">TrLO_g9026</name>
</gene>
<comment type="caution">
    <text evidence="2">The sequence shown here is derived from an EMBL/GenBank/DDBJ whole genome shotgun (WGS) entry which is preliminary data.</text>
</comment>
<dbReference type="AlphaFoldDB" id="A0A9W7FEH5"/>
<accession>A0A9W7FEH5</accession>
<evidence type="ECO:0000313" key="3">
    <source>
        <dbReference type="Proteomes" id="UP001165122"/>
    </source>
</evidence>